<feature type="domain" description="D-isomer specific 2-hydroxyacid dehydrogenase catalytic" evidence="5">
    <location>
        <begin position="54"/>
        <end position="340"/>
    </location>
</feature>
<dbReference type="SUPFAM" id="SSF51735">
    <property type="entry name" value="NAD(P)-binding Rossmann-fold domains"/>
    <property type="match status" value="1"/>
</dbReference>
<dbReference type="Pfam" id="PF00389">
    <property type="entry name" value="2-Hacid_dh"/>
    <property type="match status" value="1"/>
</dbReference>
<reference evidence="7 8" key="1">
    <citation type="submission" date="2020-12" db="EMBL/GenBank/DDBJ databases">
        <title>Microbacterium sp. HY060.</title>
        <authorList>
            <person name="Zhou J."/>
        </authorList>
    </citation>
    <scope>NUCLEOTIDE SEQUENCE [LARGE SCALE GENOMIC DNA]</scope>
    <source>
        <strain evidence="7 8">HY60</strain>
    </source>
</reference>
<evidence type="ECO:0000256" key="1">
    <source>
        <dbReference type="ARBA" id="ARBA00005854"/>
    </source>
</evidence>
<dbReference type="Proteomes" id="UP000662814">
    <property type="component" value="Chromosome"/>
</dbReference>
<dbReference type="Gene3D" id="3.40.50.720">
    <property type="entry name" value="NAD(P)-binding Rossmann-like Domain"/>
    <property type="match status" value="2"/>
</dbReference>
<evidence type="ECO:0000313" key="7">
    <source>
        <dbReference type="EMBL" id="QPZ38156.1"/>
    </source>
</evidence>
<dbReference type="InterPro" id="IPR036291">
    <property type="entry name" value="NAD(P)-bd_dom_sf"/>
</dbReference>
<evidence type="ECO:0000256" key="4">
    <source>
        <dbReference type="RuleBase" id="RU003719"/>
    </source>
</evidence>
<keyword evidence="8" id="KW-1185">Reference proteome</keyword>
<accession>A0ABX6YH73</accession>
<dbReference type="PANTHER" id="PTHR42789:SF1">
    <property type="entry name" value="D-ISOMER SPECIFIC 2-HYDROXYACID DEHYDROGENASE FAMILY PROTEIN (AFU_ORTHOLOGUE AFUA_6G10090)"/>
    <property type="match status" value="1"/>
</dbReference>
<dbReference type="EMBL" id="CP061169">
    <property type="protein sequence ID" value="QPZ38156.1"/>
    <property type="molecule type" value="Genomic_DNA"/>
</dbReference>
<dbReference type="RefSeq" id="WP_166987302.1">
    <property type="nucleotide sequence ID" value="NZ_CP061169.1"/>
</dbReference>
<dbReference type="InterPro" id="IPR006140">
    <property type="entry name" value="D-isomer_DH_NAD-bd"/>
</dbReference>
<gene>
    <name evidence="7" type="ORF">HCR76_15415</name>
</gene>
<comment type="similarity">
    <text evidence="1 4">Belongs to the D-isomer specific 2-hydroxyacid dehydrogenase family.</text>
</comment>
<dbReference type="PANTHER" id="PTHR42789">
    <property type="entry name" value="D-ISOMER SPECIFIC 2-HYDROXYACID DEHYDROGENASE FAMILY PROTEIN (AFU_ORTHOLOGUE AFUA_6G10090)"/>
    <property type="match status" value="1"/>
</dbReference>
<dbReference type="Pfam" id="PF02826">
    <property type="entry name" value="2-Hacid_dh_C"/>
    <property type="match status" value="1"/>
</dbReference>
<dbReference type="CDD" id="cd12171">
    <property type="entry name" value="2-Hacid_dh_10"/>
    <property type="match status" value="1"/>
</dbReference>
<proteinExistence type="inferred from homology"/>
<sequence>MHVLSAGDNFVLPELFRDALRERVGSQTDLTFSEVTFPWPQVPFGPVGTVQEATGSIDEMIAAASGADIAVTQLAPFTKEVFDACPSLKFVGVSRGGPVNVDLEAATAAGVRVSFAPGRNAQAAAEFTIGLMLAAMRHISEADAELKRGTWRGDYYSHDSAGTELGGSTVGLVGYGAIGRIVARVLIAFGAEVITYDPYAMPADIESDGVGLVSLDELVQRSNVISLHARLTPETEHIINAERLRRMLPGTVIVNAARGGLLDYAPLPELLRSGHIGALALDVYDEEPPGPEWPLFDAPNVVLSPHLAGASQQTAERAASIIAGEAARFIAGEPLQHLANPDVLNH</sequence>
<name>A0ABX6YH73_9MICO</name>
<dbReference type="SUPFAM" id="SSF52283">
    <property type="entry name" value="Formate/glycerate dehydrogenase catalytic domain-like"/>
    <property type="match status" value="1"/>
</dbReference>
<protein>
    <submittedName>
        <fullName evidence="7">2-hydroxyacid dehydrogenase</fullName>
    </submittedName>
</protein>
<evidence type="ECO:0000256" key="3">
    <source>
        <dbReference type="ARBA" id="ARBA00023027"/>
    </source>
</evidence>
<feature type="domain" description="D-isomer specific 2-hydroxyacid dehydrogenase NAD-binding" evidence="6">
    <location>
        <begin position="129"/>
        <end position="308"/>
    </location>
</feature>
<evidence type="ECO:0000256" key="2">
    <source>
        <dbReference type="ARBA" id="ARBA00023002"/>
    </source>
</evidence>
<dbReference type="InterPro" id="IPR050857">
    <property type="entry name" value="D-2-hydroxyacid_DH"/>
</dbReference>
<dbReference type="InterPro" id="IPR006139">
    <property type="entry name" value="D-isomer_2_OHA_DH_cat_dom"/>
</dbReference>
<evidence type="ECO:0000259" key="6">
    <source>
        <dbReference type="Pfam" id="PF02826"/>
    </source>
</evidence>
<evidence type="ECO:0000313" key="8">
    <source>
        <dbReference type="Proteomes" id="UP000662814"/>
    </source>
</evidence>
<evidence type="ECO:0000259" key="5">
    <source>
        <dbReference type="Pfam" id="PF00389"/>
    </source>
</evidence>
<keyword evidence="2 4" id="KW-0560">Oxidoreductase</keyword>
<keyword evidence="3" id="KW-0520">NAD</keyword>
<organism evidence="7 8">
    <name type="scientific">Paramicrobacterium chengjingii</name>
    <dbReference type="NCBI Taxonomy" id="2769067"/>
    <lineage>
        <taxon>Bacteria</taxon>
        <taxon>Bacillati</taxon>
        <taxon>Actinomycetota</taxon>
        <taxon>Actinomycetes</taxon>
        <taxon>Micrococcales</taxon>
        <taxon>Microbacteriaceae</taxon>
        <taxon>Paramicrobacterium</taxon>
    </lineage>
</organism>